<dbReference type="InterPro" id="IPR053138">
    <property type="entry name" value="N-alpha-Ac-DABA_deacetylase"/>
</dbReference>
<dbReference type="InterPro" id="IPR055438">
    <property type="entry name" value="AstE_AspA_cat"/>
</dbReference>
<dbReference type="GO" id="GO:0016811">
    <property type="term" value="F:hydrolase activity, acting on carbon-nitrogen (but not peptide) bonds, in linear amides"/>
    <property type="evidence" value="ECO:0007669"/>
    <property type="project" value="InterPro"/>
</dbReference>
<protein>
    <submittedName>
        <fullName evidence="6">Succinylglutamate desuccinylase/aspartoacylase family protein</fullName>
    </submittedName>
</protein>
<dbReference type="PANTHER" id="PTHR37326">
    <property type="entry name" value="BLL3975 PROTEIN"/>
    <property type="match status" value="1"/>
</dbReference>
<evidence type="ECO:0000256" key="1">
    <source>
        <dbReference type="ARBA" id="ARBA00001947"/>
    </source>
</evidence>
<evidence type="ECO:0000256" key="3">
    <source>
        <dbReference type="ARBA" id="ARBA00022801"/>
    </source>
</evidence>
<comment type="cofactor">
    <cofactor evidence="1">
        <name>Zn(2+)</name>
        <dbReference type="ChEBI" id="CHEBI:29105"/>
    </cofactor>
</comment>
<dbReference type="PANTHER" id="PTHR37326:SF1">
    <property type="entry name" value="BLL3975 PROTEIN"/>
    <property type="match status" value="1"/>
</dbReference>
<reference evidence="6" key="1">
    <citation type="submission" date="2021-03" db="EMBL/GenBank/DDBJ databases">
        <title>A new species, PO-11, isolated from a karst cave deposit.</title>
        <authorList>
            <person name="Zhaoxiaoyong W."/>
        </authorList>
    </citation>
    <scope>NUCLEOTIDE SEQUENCE</scope>
    <source>
        <strain evidence="6">PO-11</strain>
    </source>
</reference>
<organism evidence="6 7">
    <name type="scientific">Arthrobacter cavernae</name>
    <dbReference type="NCBI Taxonomy" id="2817681"/>
    <lineage>
        <taxon>Bacteria</taxon>
        <taxon>Bacillati</taxon>
        <taxon>Actinomycetota</taxon>
        <taxon>Actinomycetes</taxon>
        <taxon>Micrococcales</taxon>
        <taxon>Micrococcaceae</taxon>
        <taxon>Arthrobacter</taxon>
    </lineage>
</organism>
<dbReference type="Gene3D" id="3.40.630.10">
    <property type="entry name" value="Zn peptidases"/>
    <property type="match status" value="1"/>
</dbReference>
<accession>A0A939HHT6</accession>
<dbReference type="SUPFAM" id="SSF53187">
    <property type="entry name" value="Zn-dependent exopeptidases"/>
    <property type="match status" value="1"/>
</dbReference>
<keyword evidence="4" id="KW-0862">Zinc</keyword>
<dbReference type="PIRSF" id="PIRSF039012">
    <property type="entry name" value="ASP"/>
    <property type="match status" value="1"/>
</dbReference>
<keyword evidence="2" id="KW-0479">Metal-binding</keyword>
<keyword evidence="3" id="KW-0378">Hydrolase</keyword>
<evidence type="ECO:0000259" key="5">
    <source>
        <dbReference type="Pfam" id="PF24827"/>
    </source>
</evidence>
<comment type="caution">
    <text evidence="6">The sequence shown here is derived from an EMBL/GenBank/DDBJ whole genome shotgun (WGS) entry which is preliminary data.</text>
</comment>
<feature type="domain" description="Succinylglutamate desuccinylase/Aspartoacylase catalytic" evidence="5">
    <location>
        <begin position="57"/>
        <end position="243"/>
    </location>
</feature>
<dbReference type="GO" id="GO:0016788">
    <property type="term" value="F:hydrolase activity, acting on ester bonds"/>
    <property type="evidence" value="ECO:0007669"/>
    <property type="project" value="InterPro"/>
</dbReference>
<dbReference type="AlphaFoldDB" id="A0A939HHT6"/>
<evidence type="ECO:0000256" key="4">
    <source>
        <dbReference type="ARBA" id="ARBA00022833"/>
    </source>
</evidence>
<proteinExistence type="predicted"/>
<evidence type="ECO:0000256" key="2">
    <source>
        <dbReference type="ARBA" id="ARBA00022723"/>
    </source>
</evidence>
<sequence>MGTVTTTAAAAAAASLSGIDFGRAGKQLGHGKLVHSDNAHDASHIPVPVAVIGSGSGPTVLLVAGTHGDEYEGQILLHELIRSVQPEDLTGTLIIVPSANAPAVTAGTRVSPIDHGNLNRSYPGAPAQGPTAQAAHLVGSGLLPRADVVIDLHSGGSNSTYVPCLFLYRGPDEELWAQKVKAANTMGLPFTMVVPPRLEPGSLSTAGDDAGILTLSTELGGGGTVDRHVLHQARTGLAAFMDSVGVLPARAADAVGPEISDPEPTTWIELVAESAVSSTVHGLFEPTVDLGQFVHAGDVVAKVHFLDELDREPREFRAAVDGIAAIIRRPTLVRPGSHLVHVAPLCPAP</sequence>
<name>A0A939HHT6_9MICC</name>
<dbReference type="Proteomes" id="UP000664164">
    <property type="component" value="Unassembled WGS sequence"/>
</dbReference>
<dbReference type="GO" id="GO:0046872">
    <property type="term" value="F:metal ion binding"/>
    <property type="evidence" value="ECO:0007669"/>
    <property type="project" value="UniProtKB-KW"/>
</dbReference>
<evidence type="ECO:0000313" key="6">
    <source>
        <dbReference type="EMBL" id="MBO1268237.1"/>
    </source>
</evidence>
<dbReference type="EMBL" id="JAFNLL010000018">
    <property type="protein sequence ID" value="MBO1268237.1"/>
    <property type="molecule type" value="Genomic_DNA"/>
</dbReference>
<dbReference type="InterPro" id="IPR043795">
    <property type="entry name" value="N-alpha-Ac-DABA-like"/>
</dbReference>
<dbReference type="RefSeq" id="WP_207616034.1">
    <property type="nucleotide sequence ID" value="NZ_JAFNLL010000018.1"/>
</dbReference>
<gene>
    <name evidence="6" type="ORF">J1902_09660</name>
</gene>
<dbReference type="CDD" id="cd06252">
    <property type="entry name" value="M14_ASTE_ASPA-like"/>
    <property type="match status" value="1"/>
</dbReference>
<evidence type="ECO:0000313" key="7">
    <source>
        <dbReference type="Proteomes" id="UP000664164"/>
    </source>
</evidence>
<keyword evidence="7" id="KW-1185">Reference proteome</keyword>
<dbReference type="Pfam" id="PF24827">
    <property type="entry name" value="AstE_AspA_cat"/>
    <property type="match status" value="1"/>
</dbReference>